<accession>A0ABW3RHS3</accession>
<name>A0ABW3RHS3_9SPHI</name>
<keyword evidence="1" id="KW-0732">Signal</keyword>
<keyword evidence="3" id="KW-1185">Reference proteome</keyword>
<sequence length="203" mass="22653">MKNLKLLLVAFLAVVAVSSCMKDDNNYEQIDWEKEQARLDSTKDAQQDEIKAYAEANLNPERRKYNDSLGIWFEVLPTTAEVDSTFEYIQSGASFMTVTASVKYSEKSLDGKYSKNVTTATRASIQTGYAPGAWLAAFYPNNINGRYYPGLLPKGLLKNVKIRLITPSIYYYDLNEVADKDGTGTLPPNSPLDVVIDVVEIGR</sequence>
<organism evidence="2 3">
    <name type="scientific">Sphingobacterium daejeonense</name>
    <dbReference type="NCBI Taxonomy" id="371142"/>
    <lineage>
        <taxon>Bacteria</taxon>
        <taxon>Pseudomonadati</taxon>
        <taxon>Bacteroidota</taxon>
        <taxon>Sphingobacteriia</taxon>
        <taxon>Sphingobacteriales</taxon>
        <taxon>Sphingobacteriaceae</taxon>
        <taxon>Sphingobacterium</taxon>
    </lineage>
</organism>
<dbReference type="PROSITE" id="PS51257">
    <property type="entry name" value="PROKAR_LIPOPROTEIN"/>
    <property type="match status" value="1"/>
</dbReference>
<protein>
    <recommendedName>
        <fullName evidence="4">Peptidylprolyl isomerase</fullName>
    </recommendedName>
</protein>
<proteinExistence type="predicted"/>
<comment type="caution">
    <text evidence="2">The sequence shown here is derived from an EMBL/GenBank/DDBJ whole genome shotgun (WGS) entry which is preliminary data.</text>
</comment>
<evidence type="ECO:0000313" key="3">
    <source>
        <dbReference type="Proteomes" id="UP001597205"/>
    </source>
</evidence>
<evidence type="ECO:0000256" key="1">
    <source>
        <dbReference type="SAM" id="SignalP"/>
    </source>
</evidence>
<gene>
    <name evidence="2" type="ORF">ACFQ2C_03275</name>
</gene>
<reference evidence="3" key="1">
    <citation type="journal article" date="2019" name="Int. J. Syst. Evol. Microbiol.">
        <title>The Global Catalogue of Microorganisms (GCM) 10K type strain sequencing project: providing services to taxonomists for standard genome sequencing and annotation.</title>
        <authorList>
            <consortium name="The Broad Institute Genomics Platform"/>
            <consortium name="The Broad Institute Genome Sequencing Center for Infectious Disease"/>
            <person name="Wu L."/>
            <person name="Ma J."/>
        </authorList>
    </citation>
    <scope>NUCLEOTIDE SEQUENCE [LARGE SCALE GENOMIC DNA]</scope>
    <source>
        <strain evidence="3">CCUG 52468</strain>
    </source>
</reference>
<feature type="chain" id="PRO_5045693686" description="Peptidylprolyl isomerase" evidence="1">
    <location>
        <begin position="22"/>
        <end position="203"/>
    </location>
</feature>
<dbReference type="EMBL" id="JBHTKY010000002">
    <property type="protein sequence ID" value="MFD1164620.1"/>
    <property type="molecule type" value="Genomic_DNA"/>
</dbReference>
<feature type="signal peptide" evidence="1">
    <location>
        <begin position="1"/>
        <end position="21"/>
    </location>
</feature>
<evidence type="ECO:0008006" key="4">
    <source>
        <dbReference type="Google" id="ProtNLM"/>
    </source>
</evidence>
<dbReference type="Proteomes" id="UP001597205">
    <property type="component" value="Unassembled WGS sequence"/>
</dbReference>
<evidence type="ECO:0000313" key="2">
    <source>
        <dbReference type="EMBL" id="MFD1164620.1"/>
    </source>
</evidence>
<dbReference type="RefSeq" id="WP_138089732.1">
    <property type="nucleotide sequence ID" value="NZ_JBHTKY010000002.1"/>
</dbReference>